<dbReference type="PANTHER" id="PTHR19848">
    <property type="entry name" value="WD40 REPEAT PROTEIN"/>
    <property type="match status" value="1"/>
</dbReference>
<sequence length="200" mass="21947">ALLGHEGAIYSTALLPDGQRLVSGGQDKSVRVWDLGTRELVGRPWEGHSNTVSCVDVSPDSRFVASASFDSSVSIWDLDSGEKVFEEMRCDGLVDFVKFSHNGSKLVTCSRDTHVRIWDWREGTLLVGPMEGHEQDVYSAVWTLDDKQLISASDDSNIRRWDSETGESIGEPVVAHEGGIYSLVLSSDGRMLASASFDHT</sequence>
<evidence type="ECO:0000256" key="1">
    <source>
        <dbReference type="ARBA" id="ARBA00022574"/>
    </source>
</evidence>
<keyword evidence="2" id="KW-0677">Repeat</keyword>
<feature type="non-terminal residue" evidence="4">
    <location>
        <position position="200"/>
    </location>
</feature>
<evidence type="ECO:0000256" key="2">
    <source>
        <dbReference type="ARBA" id="ARBA00022737"/>
    </source>
</evidence>
<dbReference type="AlphaFoldDB" id="A0A0C9VR37"/>
<feature type="repeat" description="WD" evidence="3">
    <location>
        <begin position="130"/>
        <end position="171"/>
    </location>
</feature>
<dbReference type="InterPro" id="IPR036322">
    <property type="entry name" value="WD40_repeat_dom_sf"/>
</dbReference>
<name>A0A0C9VR37_9AGAM</name>
<dbReference type="HOGENOM" id="CLU_000288_57_33_1"/>
<proteinExistence type="predicted"/>
<protein>
    <recommendedName>
        <fullName evidence="6">WD40 repeat-like protein</fullName>
    </recommendedName>
</protein>
<dbReference type="EMBL" id="KN839875">
    <property type="protein sequence ID" value="KIJ60200.1"/>
    <property type="molecule type" value="Genomic_DNA"/>
</dbReference>
<evidence type="ECO:0000256" key="3">
    <source>
        <dbReference type="PROSITE-ProRule" id="PRU00221"/>
    </source>
</evidence>
<feature type="repeat" description="WD" evidence="3">
    <location>
        <begin position="45"/>
        <end position="86"/>
    </location>
</feature>
<feature type="repeat" description="WD" evidence="3">
    <location>
        <begin position="2"/>
        <end position="43"/>
    </location>
</feature>
<evidence type="ECO:0000313" key="4">
    <source>
        <dbReference type="EMBL" id="KIJ60200.1"/>
    </source>
</evidence>
<dbReference type="Gene3D" id="2.130.10.10">
    <property type="entry name" value="YVTN repeat-like/Quinoprotein amine dehydrogenase"/>
    <property type="match status" value="2"/>
</dbReference>
<dbReference type="Proteomes" id="UP000053820">
    <property type="component" value="Unassembled WGS sequence"/>
</dbReference>
<reference evidence="4 5" key="1">
    <citation type="submission" date="2014-04" db="EMBL/GenBank/DDBJ databases">
        <title>Evolutionary Origins and Diversification of the Mycorrhizal Mutualists.</title>
        <authorList>
            <consortium name="DOE Joint Genome Institute"/>
            <consortium name="Mycorrhizal Genomics Consortium"/>
            <person name="Kohler A."/>
            <person name="Kuo A."/>
            <person name="Nagy L.G."/>
            <person name="Floudas D."/>
            <person name="Copeland A."/>
            <person name="Barry K.W."/>
            <person name="Cichocki N."/>
            <person name="Veneault-Fourrey C."/>
            <person name="LaButti K."/>
            <person name="Lindquist E.A."/>
            <person name="Lipzen A."/>
            <person name="Lundell T."/>
            <person name="Morin E."/>
            <person name="Murat C."/>
            <person name="Riley R."/>
            <person name="Ohm R."/>
            <person name="Sun H."/>
            <person name="Tunlid A."/>
            <person name="Henrissat B."/>
            <person name="Grigoriev I.V."/>
            <person name="Hibbett D.S."/>
            <person name="Martin F."/>
        </authorList>
    </citation>
    <scope>NUCLEOTIDE SEQUENCE [LARGE SCALE GENOMIC DNA]</scope>
    <source>
        <strain evidence="4 5">MD-312</strain>
    </source>
</reference>
<gene>
    <name evidence="4" type="ORF">HYDPIDRAFT_53099</name>
</gene>
<dbReference type="PROSITE" id="PS50294">
    <property type="entry name" value="WD_REPEATS_REGION"/>
    <property type="match status" value="4"/>
</dbReference>
<organism evidence="4 5">
    <name type="scientific">Hydnomerulius pinastri MD-312</name>
    <dbReference type="NCBI Taxonomy" id="994086"/>
    <lineage>
        <taxon>Eukaryota</taxon>
        <taxon>Fungi</taxon>
        <taxon>Dikarya</taxon>
        <taxon>Basidiomycota</taxon>
        <taxon>Agaricomycotina</taxon>
        <taxon>Agaricomycetes</taxon>
        <taxon>Agaricomycetidae</taxon>
        <taxon>Boletales</taxon>
        <taxon>Boletales incertae sedis</taxon>
        <taxon>Leucogyrophana</taxon>
    </lineage>
</organism>
<dbReference type="CDD" id="cd00200">
    <property type="entry name" value="WD40"/>
    <property type="match status" value="1"/>
</dbReference>
<feature type="non-terminal residue" evidence="4">
    <location>
        <position position="1"/>
    </location>
</feature>
<accession>A0A0C9VR37</accession>
<keyword evidence="5" id="KW-1185">Reference proteome</keyword>
<evidence type="ECO:0000313" key="5">
    <source>
        <dbReference type="Proteomes" id="UP000053820"/>
    </source>
</evidence>
<dbReference type="SMART" id="SM00320">
    <property type="entry name" value="WD40"/>
    <property type="match status" value="5"/>
</dbReference>
<keyword evidence="1 3" id="KW-0853">WD repeat</keyword>
<dbReference type="OrthoDB" id="674604at2759"/>
<dbReference type="Pfam" id="PF00400">
    <property type="entry name" value="WD40"/>
    <property type="match status" value="5"/>
</dbReference>
<dbReference type="InterPro" id="IPR015943">
    <property type="entry name" value="WD40/YVTN_repeat-like_dom_sf"/>
</dbReference>
<feature type="repeat" description="WD" evidence="3">
    <location>
        <begin position="94"/>
        <end position="128"/>
    </location>
</feature>
<dbReference type="PROSITE" id="PS00678">
    <property type="entry name" value="WD_REPEATS_1"/>
    <property type="match status" value="2"/>
</dbReference>
<dbReference type="PRINTS" id="PR00320">
    <property type="entry name" value="GPROTEINBRPT"/>
</dbReference>
<evidence type="ECO:0008006" key="6">
    <source>
        <dbReference type="Google" id="ProtNLM"/>
    </source>
</evidence>
<feature type="repeat" description="WD" evidence="3">
    <location>
        <begin position="173"/>
        <end position="200"/>
    </location>
</feature>
<dbReference type="PANTHER" id="PTHR19848:SF8">
    <property type="entry name" value="F-BOX AND WD REPEAT DOMAIN CONTAINING 7"/>
    <property type="match status" value="1"/>
</dbReference>
<dbReference type="InterPro" id="IPR001680">
    <property type="entry name" value="WD40_rpt"/>
</dbReference>
<dbReference type="InterPro" id="IPR019775">
    <property type="entry name" value="WD40_repeat_CS"/>
</dbReference>
<dbReference type="PROSITE" id="PS50082">
    <property type="entry name" value="WD_REPEATS_2"/>
    <property type="match status" value="5"/>
</dbReference>
<dbReference type="SUPFAM" id="SSF50978">
    <property type="entry name" value="WD40 repeat-like"/>
    <property type="match status" value="1"/>
</dbReference>
<dbReference type="InterPro" id="IPR020472">
    <property type="entry name" value="WD40_PAC1"/>
</dbReference>